<dbReference type="InterPro" id="IPR036195">
    <property type="entry name" value="AbfB_ABD_sf"/>
</dbReference>
<evidence type="ECO:0000256" key="2">
    <source>
        <dbReference type="SAM" id="SignalP"/>
    </source>
</evidence>
<dbReference type="EMBL" id="SFCC01000012">
    <property type="protein sequence ID" value="RZQ61403.1"/>
    <property type="molecule type" value="Genomic_DNA"/>
</dbReference>
<name>A0A4Q7J526_9PSEU</name>
<evidence type="ECO:0000259" key="3">
    <source>
        <dbReference type="Pfam" id="PF05270"/>
    </source>
</evidence>
<dbReference type="Pfam" id="PF05270">
    <property type="entry name" value="AbfB"/>
    <property type="match status" value="1"/>
</dbReference>
<evidence type="ECO:0000313" key="5">
    <source>
        <dbReference type="Proteomes" id="UP000292003"/>
    </source>
</evidence>
<keyword evidence="5" id="KW-1185">Reference proteome</keyword>
<dbReference type="InterPro" id="IPR005506">
    <property type="entry name" value="DUF312_ALF"/>
</dbReference>
<feature type="domain" description="Alpha-L-arabinofuranosidase B arabinose-binding" evidence="3">
    <location>
        <begin position="396"/>
        <end position="503"/>
    </location>
</feature>
<proteinExistence type="predicted"/>
<feature type="chain" id="PRO_5020779729" description="Alpha-L-arabinofuranosidase B arabinose-binding domain-containing protein" evidence="2">
    <location>
        <begin position="25"/>
        <end position="678"/>
    </location>
</feature>
<dbReference type="OrthoDB" id="3635032at2"/>
<dbReference type="RefSeq" id="WP_130477706.1">
    <property type="nucleotide sequence ID" value="NZ_SFCC01000012.1"/>
</dbReference>
<dbReference type="InterPro" id="IPR007934">
    <property type="entry name" value="AbfB_ABD"/>
</dbReference>
<evidence type="ECO:0000313" key="4">
    <source>
        <dbReference type="EMBL" id="RZQ61403.1"/>
    </source>
</evidence>
<sequence length="678" mass="74023">MRWRPVLIAAAVAGGLLVAAPAQAQPVAPPPVVAADTPTEVPLEVAVPPATQEDKFRAAAVLGIVAGDDLLVLSDRNFVIALWRRATGAELRASAELAFAGTDQECSQWIRTGIHEAKRRDDLNEIRDAERAREARELKQSAAAVIGIVAEPELLIRGYKDFVFALWERATGPKVKAAALAAFGGTEQQQIDFLRTGIGVADAQDKQDKIDQDEQASEAEKARQKARNAKARAMAVLGVIATPGMLELSDDNFVREVWNRATQGTEVHDAAVDALRSPDPAVWKWFIDTGIYEADGRDTASKLRKEEEDNRRRALEIQTKAEKSLIRPGLVYAAKAALAGTPKDVADFLRIGQYRSLIQSLRSDRAGRRGHHVRPVGAGYADITAGPQIPGGGAGADASWRVMPGLGNPDCYSFESMTQPGVYLRVSNFRVRVEPTDGTTVFHRDATWCPKPGLMGVGVSLESFSNPGRYLRQFGGALFAADNSRRQSFDHPDWFTVDASWRINWAYPVTTAIELRWLNDTAARDYVCEPADTEKTDGMVRYRDYRCARMYWAPTHHNFGPKIMTGHIHAEYLRLGGHTSARLGLPVTDELDAPDKVGRYNTLSNAGAIYWSPSTGAHAMFGSILSTWYSLGGVKSSLKYPISAETDIPGLPGGKRTLFQGGRIDYDPATGKATPYPA</sequence>
<comment type="caution">
    <text evidence="4">The sequence shown here is derived from an EMBL/GenBank/DDBJ whole genome shotgun (WGS) entry which is preliminary data.</text>
</comment>
<organism evidence="4 5">
    <name type="scientific">Amycolatopsis suaedae</name>
    <dbReference type="NCBI Taxonomy" id="2510978"/>
    <lineage>
        <taxon>Bacteria</taxon>
        <taxon>Bacillati</taxon>
        <taxon>Actinomycetota</taxon>
        <taxon>Actinomycetes</taxon>
        <taxon>Pseudonocardiales</taxon>
        <taxon>Pseudonocardiaceae</taxon>
        <taxon>Amycolatopsis</taxon>
    </lineage>
</organism>
<dbReference type="Pfam" id="PF08310">
    <property type="entry name" value="LGFP"/>
    <property type="match status" value="1"/>
</dbReference>
<dbReference type="Proteomes" id="UP000292003">
    <property type="component" value="Unassembled WGS sequence"/>
</dbReference>
<feature type="coiled-coil region" evidence="1">
    <location>
        <begin position="209"/>
        <end position="236"/>
    </location>
</feature>
<dbReference type="Gene3D" id="2.80.10.50">
    <property type="match status" value="1"/>
</dbReference>
<dbReference type="Pfam" id="PF03752">
    <property type="entry name" value="ALF"/>
    <property type="match status" value="1"/>
</dbReference>
<dbReference type="GO" id="GO:0046556">
    <property type="term" value="F:alpha-L-arabinofuranosidase activity"/>
    <property type="evidence" value="ECO:0007669"/>
    <property type="project" value="InterPro"/>
</dbReference>
<protein>
    <recommendedName>
        <fullName evidence="3">Alpha-L-arabinofuranosidase B arabinose-binding domain-containing protein</fullName>
    </recommendedName>
</protein>
<dbReference type="SUPFAM" id="SSF110221">
    <property type="entry name" value="AbfB domain"/>
    <property type="match status" value="1"/>
</dbReference>
<dbReference type="CDD" id="cd23399">
    <property type="entry name" value="beta-trefoil_ABD_ABFB"/>
    <property type="match status" value="1"/>
</dbReference>
<gene>
    <name evidence="4" type="ORF">EWH70_23775</name>
</gene>
<evidence type="ECO:0000256" key="1">
    <source>
        <dbReference type="SAM" id="Coils"/>
    </source>
</evidence>
<keyword evidence="2" id="KW-0732">Signal</keyword>
<feature type="signal peptide" evidence="2">
    <location>
        <begin position="1"/>
        <end position="24"/>
    </location>
</feature>
<dbReference type="InterPro" id="IPR013207">
    <property type="entry name" value="LGFP"/>
</dbReference>
<dbReference type="GO" id="GO:0046373">
    <property type="term" value="P:L-arabinose metabolic process"/>
    <property type="evidence" value="ECO:0007669"/>
    <property type="project" value="InterPro"/>
</dbReference>
<dbReference type="AlphaFoldDB" id="A0A4Q7J526"/>
<keyword evidence="1" id="KW-0175">Coiled coil</keyword>
<accession>A0A4Q7J526</accession>
<reference evidence="4 5" key="1">
    <citation type="submission" date="2019-02" db="EMBL/GenBank/DDBJ databases">
        <title>Draft genome sequence of Amycolatopsis sp. 8-3EHSu isolated from roots of Suaeda maritima.</title>
        <authorList>
            <person name="Duangmal K."/>
            <person name="Chantavorakit T."/>
        </authorList>
    </citation>
    <scope>NUCLEOTIDE SEQUENCE [LARGE SCALE GENOMIC DNA]</scope>
    <source>
        <strain evidence="4 5">8-3EHSu</strain>
    </source>
</reference>